<comment type="caution">
    <text evidence="3">The sequence shown here is derived from an EMBL/GenBank/DDBJ whole genome shotgun (WGS) entry which is preliminary data.</text>
</comment>
<dbReference type="PROSITE" id="PS51352">
    <property type="entry name" value="THIOREDOXIN_2"/>
    <property type="match status" value="1"/>
</dbReference>
<reference evidence="3" key="1">
    <citation type="submission" date="2020-10" db="EMBL/GenBank/DDBJ databases">
        <title>Connecting structure to function with the recovery of over 1000 high-quality activated sludge metagenome-assembled genomes encoding full-length rRNA genes using long-read sequencing.</title>
        <authorList>
            <person name="Singleton C.M."/>
            <person name="Petriglieri F."/>
            <person name="Kristensen J.M."/>
            <person name="Kirkegaard R.H."/>
            <person name="Michaelsen T.Y."/>
            <person name="Andersen M.H."/>
            <person name="Karst S.M."/>
            <person name="Dueholm M.S."/>
            <person name="Nielsen P.H."/>
            <person name="Albertsen M."/>
        </authorList>
    </citation>
    <scope>NUCLEOTIDE SEQUENCE</scope>
    <source>
        <strain evidence="3">OdNE_18-Q3-R46-58_BAT3C.305</strain>
    </source>
</reference>
<name>A0A9D7LPV2_9RHOO</name>
<sequence>MHILRRSLAVVMAVLCLAACNSGAPAVQLNSGQPAPTFQTFGADGTPVHFPAAFAGKPLVIRFWADWCKYCEGEMKAIETVYQRHQGAGLQVLAINAGQDKSAVVAFMKKIGVSYPALLDEQSKIARSYGVVGLPTTFFVDARGIVRGKIVGEADEATIERQVVELLK</sequence>
<dbReference type="InterPro" id="IPR050553">
    <property type="entry name" value="Thioredoxin_ResA/DsbE_sf"/>
</dbReference>
<organism evidence="3 4">
    <name type="scientific">Candidatus Dechloromonas phosphorivorans</name>
    <dbReference type="NCBI Taxonomy" id="2899244"/>
    <lineage>
        <taxon>Bacteria</taxon>
        <taxon>Pseudomonadati</taxon>
        <taxon>Pseudomonadota</taxon>
        <taxon>Betaproteobacteria</taxon>
        <taxon>Rhodocyclales</taxon>
        <taxon>Azonexaceae</taxon>
        <taxon>Dechloromonas</taxon>
    </lineage>
</organism>
<evidence type="ECO:0000256" key="1">
    <source>
        <dbReference type="SAM" id="SignalP"/>
    </source>
</evidence>
<dbReference type="GO" id="GO:0016491">
    <property type="term" value="F:oxidoreductase activity"/>
    <property type="evidence" value="ECO:0007669"/>
    <property type="project" value="InterPro"/>
</dbReference>
<proteinExistence type="predicted"/>
<dbReference type="Pfam" id="PF00578">
    <property type="entry name" value="AhpC-TSA"/>
    <property type="match status" value="1"/>
</dbReference>
<feature type="chain" id="PRO_5039346517" evidence="1">
    <location>
        <begin position="27"/>
        <end position="168"/>
    </location>
</feature>
<dbReference type="PANTHER" id="PTHR42852">
    <property type="entry name" value="THIOL:DISULFIDE INTERCHANGE PROTEIN DSBE"/>
    <property type="match status" value="1"/>
</dbReference>
<dbReference type="Proteomes" id="UP000808146">
    <property type="component" value="Unassembled WGS sequence"/>
</dbReference>
<evidence type="ECO:0000313" key="3">
    <source>
        <dbReference type="EMBL" id="MBK8891772.1"/>
    </source>
</evidence>
<dbReference type="CDD" id="cd02966">
    <property type="entry name" value="TlpA_like_family"/>
    <property type="match status" value="1"/>
</dbReference>
<dbReference type="InterPro" id="IPR000866">
    <property type="entry name" value="AhpC/TSA"/>
</dbReference>
<dbReference type="InterPro" id="IPR013766">
    <property type="entry name" value="Thioredoxin_domain"/>
</dbReference>
<protein>
    <submittedName>
        <fullName evidence="3">TlpA family protein disulfide reductase</fullName>
    </submittedName>
</protein>
<gene>
    <name evidence="3" type="ORF">IPN75_16020</name>
</gene>
<dbReference type="Gene3D" id="3.40.30.10">
    <property type="entry name" value="Glutaredoxin"/>
    <property type="match status" value="1"/>
</dbReference>
<feature type="signal peptide" evidence="1">
    <location>
        <begin position="1"/>
        <end position="26"/>
    </location>
</feature>
<evidence type="ECO:0000259" key="2">
    <source>
        <dbReference type="PROSITE" id="PS51352"/>
    </source>
</evidence>
<evidence type="ECO:0000313" key="4">
    <source>
        <dbReference type="Proteomes" id="UP000808146"/>
    </source>
</evidence>
<keyword evidence="1" id="KW-0732">Signal</keyword>
<dbReference type="InterPro" id="IPR036249">
    <property type="entry name" value="Thioredoxin-like_sf"/>
</dbReference>
<dbReference type="PANTHER" id="PTHR42852:SF13">
    <property type="entry name" value="PROTEIN DIPZ"/>
    <property type="match status" value="1"/>
</dbReference>
<dbReference type="AlphaFoldDB" id="A0A9D7LPV2"/>
<dbReference type="EMBL" id="JADKBR010000019">
    <property type="protein sequence ID" value="MBK8891772.1"/>
    <property type="molecule type" value="Genomic_DNA"/>
</dbReference>
<feature type="domain" description="Thioredoxin" evidence="2">
    <location>
        <begin position="29"/>
        <end position="168"/>
    </location>
</feature>
<dbReference type="GO" id="GO:0016209">
    <property type="term" value="F:antioxidant activity"/>
    <property type="evidence" value="ECO:0007669"/>
    <property type="project" value="InterPro"/>
</dbReference>
<accession>A0A9D7LPV2</accession>
<dbReference type="SUPFAM" id="SSF52833">
    <property type="entry name" value="Thioredoxin-like"/>
    <property type="match status" value="1"/>
</dbReference>